<dbReference type="AlphaFoldDB" id="A0A2J6PMT9"/>
<organism evidence="2 3">
    <name type="scientific">Hyaloscypha hepaticicola</name>
    <dbReference type="NCBI Taxonomy" id="2082293"/>
    <lineage>
        <taxon>Eukaryota</taxon>
        <taxon>Fungi</taxon>
        <taxon>Dikarya</taxon>
        <taxon>Ascomycota</taxon>
        <taxon>Pezizomycotina</taxon>
        <taxon>Leotiomycetes</taxon>
        <taxon>Helotiales</taxon>
        <taxon>Hyaloscyphaceae</taxon>
        <taxon>Hyaloscypha</taxon>
    </lineage>
</organism>
<evidence type="ECO:0000313" key="2">
    <source>
        <dbReference type="EMBL" id="PMD15350.1"/>
    </source>
</evidence>
<dbReference type="Proteomes" id="UP000235672">
    <property type="component" value="Unassembled WGS sequence"/>
</dbReference>
<accession>A0A2J6PMT9</accession>
<gene>
    <name evidence="2" type="ORF">NA56DRAFT_351156</name>
</gene>
<sequence>MPKKRALRWTLMPALFCTTWASRVAAASKFTLHFYLSLWLCWRDMLTFRVSLLLVIYFLRSLAFRALYDVRGHGIGSRAFGCFEFNYFDFVLIEVSYKMKSAVGEALDPP</sequence>
<dbReference type="EMBL" id="KZ613514">
    <property type="protein sequence ID" value="PMD15350.1"/>
    <property type="molecule type" value="Genomic_DNA"/>
</dbReference>
<protein>
    <submittedName>
        <fullName evidence="2">Uncharacterized protein</fullName>
    </submittedName>
</protein>
<name>A0A2J6PMT9_9HELO</name>
<keyword evidence="1" id="KW-1133">Transmembrane helix</keyword>
<keyword evidence="3" id="KW-1185">Reference proteome</keyword>
<keyword evidence="1" id="KW-0472">Membrane</keyword>
<reference evidence="2 3" key="1">
    <citation type="submission" date="2016-05" db="EMBL/GenBank/DDBJ databases">
        <title>A degradative enzymes factory behind the ericoid mycorrhizal symbiosis.</title>
        <authorList>
            <consortium name="DOE Joint Genome Institute"/>
            <person name="Martino E."/>
            <person name="Morin E."/>
            <person name="Grelet G."/>
            <person name="Kuo A."/>
            <person name="Kohler A."/>
            <person name="Daghino S."/>
            <person name="Barry K."/>
            <person name="Choi C."/>
            <person name="Cichocki N."/>
            <person name="Clum A."/>
            <person name="Copeland A."/>
            <person name="Hainaut M."/>
            <person name="Haridas S."/>
            <person name="Labutti K."/>
            <person name="Lindquist E."/>
            <person name="Lipzen A."/>
            <person name="Khouja H.-R."/>
            <person name="Murat C."/>
            <person name="Ohm R."/>
            <person name="Olson A."/>
            <person name="Spatafora J."/>
            <person name="Veneault-Fourrey C."/>
            <person name="Henrissat B."/>
            <person name="Grigoriev I."/>
            <person name="Martin F."/>
            <person name="Perotto S."/>
        </authorList>
    </citation>
    <scope>NUCLEOTIDE SEQUENCE [LARGE SCALE GENOMIC DNA]</scope>
    <source>
        <strain evidence="2 3">UAMH 7357</strain>
    </source>
</reference>
<evidence type="ECO:0000256" key="1">
    <source>
        <dbReference type="SAM" id="Phobius"/>
    </source>
</evidence>
<feature type="transmembrane region" description="Helical" evidence="1">
    <location>
        <begin position="50"/>
        <end position="68"/>
    </location>
</feature>
<evidence type="ECO:0000313" key="3">
    <source>
        <dbReference type="Proteomes" id="UP000235672"/>
    </source>
</evidence>
<keyword evidence="1" id="KW-0812">Transmembrane</keyword>
<proteinExistence type="predicted"/>